<protein>
    <submittedName>
        <fullName evidence="1">Uncharacterized protein</fullName>
    </submittedName>
</protein>
<proteinExistence type="predicted"/>
<dbReference type="EMBL" id="FN645506">
    <property type="protein sequence ID" value="CBI81631.1"/>
    <property type="molecule type" value="Genomic_DNA"/>
</dbReference>
<reference evidence="1" key="1">
    <citation type="journal article" date="2011" name="PLoS Genet.">
        <title>Parallel evolution of a type IV secretion system in radiating lineages of the host-restricted bacterial pathogen Bartonella.</title>
        <authorList>
            <person name="Engel P."/>
            <person name="Salzburger W."/>
            <person name="Liesch M."/>
            <person name="Chang C.C."/>
            <person name="Maruyama S."/>
            <person name="Lanz C."/>
            <person name="Calteau A."/>
            <person name="Lajus A."/>
            <person name="Medigue C."/>
            <person name="Schuster S.C."/>
            <person name="Dehio C."/>
        </authorList>
    </citation>
    <scope>NUCLEOTIDE SEQUENCE</scope>
    <source>
        <strain evidence="1">R1</strain>
    </source>
</reference>
<gene>
    <name evidence="1" type="ORF">B11C_10105</name>
</gene>
<evidence type="ECO:0000313" key="1">
    <source>
        <dbReference type="EMBL" id="CBI81631.1"/>
    </source>
</evidence>
<sequence>MMCTFYTSTDFIFQITITWLTPQSTQYYSFYPMNRNLKQFNQSC</sequence>
<organism evidence="1">
    <name type="scientific">Bartonella schoenbuchensis (strain DSM 13525 / NCTC 13165 / R1)</name>
    <dbReference type="NCBI Taxonomy" id="687861"/>
    <lineage>
        <taxon>Bacteria</taxon>
        <taxon>Pseudomonadati</taxon>
        <taxon>Pseudomonadota</taxon>
        <taxon>Alphaproteobacteria</taxon>
        <taxon>Hyphomicrobiales</taxon>
        <taxon>Bartonellaceae</taxon>
        <taxon>Bartonella</taxon>
    </lineage>
</organism>
<name>E6YXP3_BARSR</name>
<accession>E6YXP3</accession>
<dbReference type="AlphaFoldDB" id="E6YXP3"/>